<dbReference type="OrthoDB" id="8595956at2"/>
<dbReference type="InterPro" id="IPR024478">
    <property type="entry name" value="HlyB_4HB_MCP"/>
</dbReference>
<dbReference type="InterPro" id="IPR004089">
    <property type="entry name" value="MCPsignal_dom"/>
</dbReference>
<dbReference type="SMART" id="SM00283">
    <property type="entry name" value="MA"/>
    <property type="match status" value="1"/>
</dbReference>
<dbReference type="GO" id="GO:0007165">
    <property type="term" value="P:signal transduction"/>
    <property type="evidence" value="ECO:0007669"/>
    <property type="project" value="UniProtKB-KW"/>
</dbReference>
<keyword evidence="13" id="KW-1185">Reference proteome</keyword>
<accession>A0A161R511</accession>
<evidence type="ECO:0000259" key="11">
    <source>
        <dbReference type="PROSITE" id="PS50885"/>
    </source>
</evidence>
<dbReference type="GO" id="GO:0016020">
    <property type="term" value="C:membrane"/>
    <property type="evidence" value="ECO:0007669"/>
    <property type="project" value="UniProtKB-SubCell"/>
</dbReference>
<dbReference type="CDD" id="cd19411">
    <property type="entry name" value="MCP2201-like_sensor"/>
    <property type="match status" value="1"/>
</dbReference>
<keyword evidence="2 9" id="KW-0812">Transmembrane</keyword>
<dbReference type="CDD" id="cd06225">
    <property type="entry name" value="HAMP"/>
    <property type="match status" value="1"/>
</dbReference>
<organism evidence="12 13">
    <name type="scientific">Crenobacter luteus</name>
    <dbReference type="NCBI Taxonomy" id="1452487"/>
    <lineage>
        <taxon>Bacteria</taxon>
        <taxon>Pseudomonadati</taxon>
        <taxon>Pseudomonadota</taxon>
        <taxon>Betaproteobacteria</taxon>
        <taxon>Neisseriales</taxon>
        <taxon>Neisseriaceae</taxon>
        <taxon>Crenobacter</taxon>
    </lineage>
</organism>
<dbReference type="Gene3D" id="1.10.287.950">
    <property type="entry name" value="Methyl-accepting chemotaxis protein"/>
    <property type="match status" value="1"/>
</dbReference>
<keyword evidence="4 9" id="KW-0472">Membrane</keyword>
<dbReference type="GO" id="GO:0004888">
    <property type="term" value="F:transmembrane signaling receptor activity"/>
    <property type="evidence" value="ECO:0007669"/>
    <property type="project" value="InterPro"/>
</dbReference>
<proteinExistence type="inferred from homology"/>
<evidence type="ECO:0000256" key="5">
    <source>
        <dbReference type="ARBA" id="ARBA00023224"/>
    </source>
</evidence>
<evidence type="ECO:0000313" key="12">
    <source>
        <dbReference type="EMBL" id="KZE29605.1"/>
    </source>
</evidence>
<evidence type="ECO:0008006" key="14">
    <source>
        <dbReference type="Google" id="ProtNLM"/>
    </source>
</evidence>
<evidence type="ECO:0000256" key="3">
    <source>
        <dbReference type="ARBA" id="ARBA00022989"/>
    </source>
</evidence>
<dbReference type="Pfam" id="PF00672">
    <property type="entry name" value="HAMP"/>
    <property type="match status" value="1"/>
</dbReference>
<dbReference type="GO" id="GO:0006935">
    <property type="term" value="P:chemotaxis"/>
    <property type="evidence" value="ECO:0007669"/>
    <property type="project" value="InterPro"/>
</dbReference>
<dbReference type="PROSITE" id="PS50111">
    <property type="entry name" value="CHEMOTAXIS_TRANSDUC_2"/>
    <property type="match status" value="1"/>
</dbReference>
<dbReference type="PANTHER" id="PTHR32089:SF119">
    <property type="entry name" value="METHYL-ACCEPTING CHEMOTAXIS PROTEIN CTPL"/>
    <property type="match status" value="1"/>
</dbReference>
<dbReference type="SUPFAM" id="SSF58104">
    <property type="entry name" value="Methyl-accepting chemotaxis protein (MCP) signaling domain"/>
    <property type="match status" value="1"/>
</dbReference>
<dbReference type="InterPro" id="IPR047347">
    <property type="entry name" value="YvaQ-like_sensor"/>
</dbReference>
<reference evidence="13" key="1">
    <citation type="submission" date="2016-01" db="EMBL/GenBank/DDBJ databases">
        <title>Draft genome of Chromobacterium sp. F49.</title>
        <authorList>
            <person name="Hong K.W."/>
        </authorList>
    </citation>
    <scope>NUCLEOTIDE SEQUENCE [LARGE SCALE GENOMIC DNA]</scope>
    <source>
        <strain evidence="13">CN10</strain>
    </source>
</reference>
<keyword evidence="3 9" id="KW-1133">Transmembrane helix</keyword>
<dbReference type="EMBL" id="LQQU01000034">
    <property type="protein sequence ID" value="KZE29605.1"/>
    <property type="molecule type" value="Genomic_DNA"/>
</dbReference>
<sequence length="545" mass="57749">MLQGLKVRHKLYVGFGVMVALIASTAALSLAKLSDMHERLGLIVDDRYAKVVMVDDVIRNILDNARHIRDGILTGQSNVWEAKLALIEANRADNDKKLNQLAALIHTDEGKALLAGVAATRQALAPLYAPLYQLIRADRDEEALAFLYARFVPANEALWKATEKLGQYQEQLMKDTQAEAQAAYERQVMLLAGLCALAVAAGLALAWLIARAIGAPLSRAAELAHDIAAGDLSRAVPLPARAGGEDEVTALLRALETMRGQLHDTLSLLQRNADAVAGTADKLDCIARDVGASTQQQSEATANAAATIEELTVSVNHIADSADEAAVEAQRAGERAQQGNRSAAASRETAETVATVVGETSANLGQLSRTVDEIGAITALIRDVADQTNLLALNAAIEAARAGEQGRGFAVVADEVRKLAERSSKAAQDINALIDAIQHGTRTAQDSMSRSLEQVGVVGRVSADTADAMQEIDAATRTVDDAIRHIHSALGEQRSASQLLAHSMEEVAQMAESNNGTARQLGDAASELTGLSHALKESAARFKLA</sequence>
<keyword evidence="5 7" id="KW-0807">Transducer</keyword>
<evidence type="ECO:0000256" key="2">
    <source>
        <dbReference type="ARBA" id="ARBA00022692"/>
    </source>
</evidence>
<gene>
    <name evidence="12" type="ORF">AVW16_01395</name>
</gene>
<feature type="domain" description="HAMP" evidence="11">
    <location>
        <begin position="211"/>
        <end position="267"/>
    </location>
</feature>
<evidence type="ECO:0000256" key="6">
    <source>
        <dbReference type="ARBA" id="ARBA00029447"/>
    </source>
</evidence>
<feature type="domain" description="Methyl-accepting transducer" evidence="10">
    <location>
        <begin position="272"/>
        <end position="508"/>
    </location>
</feature>
<dbReference type="PROSITE" id="PS50885">
    <property type="entry name" value="HAMP"/>
    <property type="match status" value="1"/>
</dbReference>
<dbReference type="Gene3D" id="6.10.340.10">
    <property type="match status" value="1"/>
</dbReference>
<dbReference type="RefSeq" id="WP_066613737.1">
    <property type="nucleotide sequence ID" value="NZ_LQQU01000034.1"/>
</dbReference>
<dbReference type="PRINTS" id="PR00260">
    <property type="entry name" value="CHEMTRNSDUCR"/>
</dbReference>
<evidence type="ECO:0000256" key="9">
    <source>
        <dbReference type="SAM" id="Phobius"/>
    </source>
</evidence>
<dbReference type="InterPro" id="IPR004090">
    <property type="entry name" value="Chemotax_Me-accpt_rcpt"/>
</dbReference>
<evidence type="ECO:0000256" key="7">
    <source>
        <dbReference type="PROSITE-ProRule" id="PRU00284"/>
    </source>
</evidence>
<feature type="transmembrane region" description="Helical" evidence="9">
    <location>
        <begin position="188"/>
        <end position="210"/>
    </location>
</feature>
<comment type="caution">
    <text evidence="12">The sequence shown here is derived from an EMBL/GenBank/DDBJ whole genome shotgun (WGS) entry which is preliminary data.</text>
</comment>
<protein>
    <recommendedName>
        <fullName evidence="14">Chemotaxis protein</fullName>
    </recommendedName>
</protein>
<feature type="region of interest" description="Disordered" evidence="8">
    <location>
        <begin position="326"/>
        <end position="348"/>
    </location>
</feature>
<dbReference type="AlphaFoldDB" id="A0A161R511"/>
<dbReference type="Pfam" id="PF12729">
    <property type="entry name" value="4HB_MCP_1"/>
    <property type="match status" value="1"/>
</dbReference>
<dbReference type="Proteomes" id="UP000076625">
    <property type="component" value="Unassembled WGS sequence"/>
</dbReference>
<comment type="subcellular location">
    <subcellularLocation>
        <location evidence="1">Membrane</location>
        <topology evidence="1">Multi-pass membrane protein</topology>
    </subcellularLocation>
</comment>
<feature type="transmembrane region" description="Helical" evidence="9">
    <location>
        <begin position="12"/>
        <end position="31"/>
    </location>
</feature>
<evidence type="ECO:0000256" key="8">
    <source>
        <dbReference type="SAM" id="MobiDB-lite"/>
    </source>
</evidence>
<dbReference type="PANTHER" id="PTHR32089">
    <property type="entry name" value="METHYL-ACCEPTING CHEMOTAXIS PROTEIN MCPB"/>
    <property type="match status" value="1"/>
</dbReference>
<dbReference type="SMART" id="SM00304">
    <property type="entry name" value="HAMP"/>
    <property type="match status" value="1"/>
</dbReference>
<dbReference type="FunFam" id="1.10.287.950:FF:000001">
    <property type="entry name" value="Methyl-accepting chemotaxis sensory transducer"/>
    <property type="match status" value="1"/>
</dbReference>
<dbReference type="InterPro" id="IPR003660">
    <property type="entry name" value="HAMP_dom"/>
</dbReference>
<evidence type="ECO:0000256" key="4">
    <source>
        <dbReference type="ARBA" id="ARBA00023136"/>
    </source>
</evidence>
<evidence type="ECO:0000256" key="1">
    <source>
        <dbReference type="ARBA" id="ARBA00004141"/>
    </source>
</evidence>
<dbReference type="STRING" id="1452487.AVW16_01395"/>
<dbReference type="CDD" id="cd11386">
    <property type="entry name" value="MCP_signal"/>
    <property type="match status" value="1"/>
</dbReference>
<comment type="similarity">
    <text evidence="6">Belongs to the methyl-accepting chemotaxis (MCP) protein family.</text>
</comment>
<evidence type="ECO:0000259" key="10">
    <source>
        <dbReference type="PROSITE" id="PS50111"/>
    </source>
</evidence>
<evidence type="ECO:0000313" key="13">
    <source>
        <dbReference type="Proteomes" id="UP000076625"/>
    </source>
</evidence>
<name>A0A161R511_9NEIS</name>
<dbReference type="Pfam" id="PF00015">
    <property type="entry name" value="MCPsignal"/>
    <property type="match status" value="1"/>
</dbReference>